<proteinExistence type="predicted"/>
<evidence type="ECO:0000256" key="3">
    <source>
        <dbReference type="ARBA" id="ARBA00022723"/>
    </source>
</evidence>
<keyword evidence="9" id="KW-1185">Reference proteome</keyword>
<keyword evidence="5" id="KW-0862">Zinc</keyword>
<protein>
    <submittedName>
        <fullName evidence="8">M48 family metalloprotease</fullName>
    </submittedName>
</protein>
<accession>A0A934UQ45</accession>
<keyword evidence="6 8" id="KW-0482">Metalloprotease</keyword>
<feature type="domain" description="Peptidase M48" evidence="7">
    <location>
        <begin position="55"/>
        <end position="226"/>
    </location>
</feature>
<evidence type="ECO:0000256" key="2">
    <source>
        <dbReference type="ARBA" id="ARBA00022670"/>
    </source>
</evidence>
<evidence type="ECO:0000256" key="6">
    <source>
        <dbReference type="ARBA" id="ARBA00023049"/>
    </source>
</evidence>
<dbReference type="EMBL" id="JAEDAO010000001">
    <property type="protein sequence ID" value="MBK0391268.1"/>
    <property type="molecule type" value="Genomic_DNA"/>
</dbReference>
<dbReference type="GO" id="GO:0016020">
    <property type="term" value="C:membrane"/>
    <property type="evidence" value="ECO:0007669"/>
    <property type="project" value="TreeGrafter"/>
</dbReference>
<dbReference type="Proteomes" id="UP000617041">
    <property type="component" value="Unassembled WGS sequence"/>
</dbReference>
<evidence type="ECO:0000256" key="5">
    <source>
        <dbReference type="ARBA" id="ARBA00022833"/>
    </source>
</evidence>
<gene>
    <name evidence="8" type="ORF">I8E28_01575</name>
</gene>
<dbReference type="PANTHER" id="PTHR22726">
    <property type="entry name" value="METALLOENDOPEPTIDASE OMA1"/>
    <property type="match status" value="1"/>
</dbReference>
<name>A0A934UQ45_9BURK</name>
<dbReference type="Gene3D" id="3.30.2010.10">
    <property type="entry name" value="Metalloproteases ('zincins'), catalytic domain"/>
    <property type="match status" value="1"/>
</dbReference>
<dbReference type="InterPro" id="IPR001915">
    <property type="entry name" value="Peptidase_M48"/>
</dbReference>
<organism evidence="8 9">
    <name type="scientific">Ramlibacter algicola</name>
    <dbReference type="NCBI Taxonomy" id="2795217"/>
    <lineage>
        <taxon>Bacteria</taxon>
        <taxon>Pseudomonadati</taxon>
        <taxon>Pseudomonadota</taxon>
        <taxon>Betaproteobacteria</taxon>
        <taxon>Burkholderiales</taxon>
        <taxon>Comamonadaceae</taxon>
        <taxon>Ramlibacter</taxon>
    </lineage>
</organism>
<comment type="caution">
    <text evidence="8">The sequence shown here is derived from an EMBL/GenBank/DDBJ whole genome shotgun (WGS) entry which is preliminary data.</text>
</comment>
<comment type="cofactor">
    <cofactor evidence="1">
        <name>Zn(2+)</name>
        <dbReference type="ChEBI" id="CHEBI:29105"/>
    </cofactor>
</comment>
<keyword evidence="2" id="KW-0645">Protease</keyword>
<evidence type="ECO:0000256" key="1">
    <source>
        <dbReference type="ARBA" id="ARBA00001947"/>
    </source>
</evidence>
<reference evidence="8" key="1">
    <citation type="submission" date="2020-12" db="EMBL/GenBank/DDBJ databases">
        <title>Ramlibacter sp. nov., isolated from a freshwater alga, Cryptomonas.</title>
        <authorList>
            <person name="Kim H.M."/>
            <person name="Jeon C.O."/>
        </authorList>
    </citation>
    <scope>NUCLEOTIDE SEQUENCE</scope>
    <source>
        <strain evidence="8">CrO1</strain>
    </source>
</reference>
<evidence type="ECO:0000313" key="9">
    <source>
        <dbReference type="Proteomes" id="UP000617041"/>
    </source>
</evidence>
<dbReference type="Pfam" id="PF01435">
    <property type="entry name" value="Peptidase_M48"/>
    <property type="match status" value="1"/>
</dbReference>
<dbReference type="InterPro" id="IPR051156">
    <property type="entry name" value="Mito/Outer_Membr_Metalloprot"/>
</dbReference>
<dbReference type="PANTHER" id="PTHR22726:SF1">
    <property type="entry name" value="METALLOENDOPEPTIDASE OMA1, MITOCHONDRIAL"/>
    <property type="match status" value="1"/>
</dbReference>
<dbReference type="GO" id="GO:0004222">
    <property type="term" value="F:metalloendopeptidase activity"/>
    <property type="evidence" value="ECO:0007669"/>
    <property type="project" value="InterPro"/>
</dbReference>
<dbReference type="GO" id="GO:0046872">
    <property type="term" value="F:metal ion binding"/>
    <property type="evidence" value="ECO:0007669"/>
    <property type="project" value="UniProtKB-KW"/>
</dbReference>
<dbReference type="GO" id="GO:0051603">
    <property type="term" value="P:proteolysis involved in protein catabolic process"/>
    <property type="evidence" value="ECO:0007669"/>
    <property type="project" value="TreeGrafter"/>
</dbReference>
<evidence type="ECO:0000259" key="7">
    <source>
        <dbReference type="Pfam" id="PF01435"/>
    </source>
</evidence>
<sequence length="466" mass="50771">MTTSQERRLGDRVAREMYRDLDYVDDPVIAEYVQGLWQPLLDAARARGELSAEMDQRYAWQVLLGKDRMINAFAVPGGWLGLQLGLINVTTSRDEIASVLAHELSHVTQRHISRIMAQESRQAPLVLVGMLLGMLAMSRNPEAGNAVITSTQAMSAQSGLNFSRDMEREADRIGYGVAVQAGFDPRSFASMFEKLQQASRHTDNASFPYLRTHPLNTERIADMQSRAQFAAGPATARATLEHALVVARSRAVSAPGVDEVRVLLTEAGTLQPSTPPTRRAAILYAGALAAARLRDFERADALVQQLRAMPQVQADPAGTRFARLLATEVALLAGQPARAQAALGDVAGTNSRAELLLWAQVRTATGGASDVAQRLQSWVALNKRDATAWQMLSAAYGVQGLQVRAVRADAEARAAQMDFSAALDRFRAAQDLARRGGPGADYIESSIIDSRTREVQSLLREQALER</sequence>
<evidence type="ECO:0000313" key="8">
    <source>
        <dbReference type="EMBL" id="MBK0391268.1"/>
    </source>
</evidence>
<evidence type="ECO:0000256" key="4">
    <source>
        <dbReference type="ARBA" id="ARBA00022801"/>
    </source>
</evidence>
<dbReference type="AlphaFoldDB" id="A0A934UQ45"/>
<keyword evidence="3" id="KW-0479">Metal-binding</keyword>
<keyword evidence="4" id="KW-0378">Hydrolase</keyword>